<dbReference type="KEGG" id="cohn:KCTCHS21_02540"/>
<dbReference type="Pfam" id="PF06941">
    <property type="entry name" value="NT5C"/>
    <property type="match status" value="1"/>
</dbReference>
<dbReference type="GO" id="GO:0009223">
    <property type="term" value="P:pyrimidine deoxyribonucleotide catabolic process"/>
    <property type="evidence" value="ECO:0007669"/>
    <property type="project" value="TreeGrafter"/>
</dbReference>
<dbReference type="InterPro" id="IPR023214">
    <property type="entry name" value="HAD_sf"/>
</dbReference>
<dbReference type="SUPFAM" id="SSF56784">
    <property type="entry name" value="HAD-like"/>
    <property type="match status" value="1"/>
</dbReference>
<dbReference type="AlphaFoldDB" id="A0A3T1CYN0"/>
<reference evidence="3 4" key="1">
    <citation type="submission" date="2019-01" db="EMBL/GenBank/DDBJ databases">
        <title>Complete genome sequence of Cohnella hallensis HS21 isolated from Korean fir (Abies koreana) rhizospheric soil.</title>
        <authorList>
            <person name="Jiang L."/>
            <person name="Kang S.W."/>
            <person name="Kim S."/>
            <person name="Jung J."/>
            <person name="Kim C.Y."/>
            <person name="Kim D.H."/>
            <person name="Kim S.W."/>
            <person name="Lee J."/>
        </authorList>
    </citation>
    <scope>NUCLEOTIDE SEQUENCE [LARGE SCALE GENOMIC DNA]</scope>
    <source>
        <strain evidence="3 4">HS21</strain>
    </source>
</reference>
<sequence length="189" mass="22751">MKRIAIDMDEVMADTVATHLEWYNRDYHDNLHLTDLHGTTLIQLRPERIREIESYYDKENFFRELKVIEHSQEVIRELSQFYEIFITTAAMEVPASFKAKYEWLLEHFSFLDQMNFVFCGNKSVIHADYLIDDNVKQLDRFRGQGILYTASHNIFETGYVRVNNWHEVREFFVDKERLLDGMDIEREVK</sequence>
<dbReference type="PANTHER" id="PTHR16504">
    <property type="entry name" value="5'(3')-DEOXYRIBONUCLEOTIDASE"/>
    <property type="match status" value="1"/>
</dbReference>
<proteinExistence type="inferred from homology"/>
<organism evidence="3 4">
    <name type="scientific">Cohnella abietis</name>
    <dbReference type="NCBI Taxonomy" id="2507935"/>
    <lineage>
        <taxon>Bacteria</taxon>
        <taxon>Bacillati</taxon>
        <taxon>Bacillota</taxon>
        <taxon>Bacilli</taxon>
        <taxon>Bacillales</taxon>
        <taxon>Paenibacillaceae</taxon>
        <taxon>Cohnella</taxon>
    </lineage>
</organism>
<keyword evidence="4" id="KW-1185">Reference proteome</keyword>
<dbReference type="Gene3D" id="3.40.50.1000">
    <property type="entry name" value="HAD superfamily/HAD-like"/>
    <property type="match status" value="1"/>
</dbReference>
<evidence type="ECO:0000313" key="3">
    <source>
        <dbReference type="EMBL" id="BBI30855.1"/>
    </source>
</evidence>
<evidence type="ECO:0000256" key="2">
    <source>
        <dbReference type="PIRSR" id="PIRSR610708-1"/>
    </source>
</evidence>
<dbReference type="InterPro" id="IPR036412">
    <property type="entry name" value="HAD-like_sf"/>
</dbReference>
<protein>
    <submittedName>
        <fullName evidence="3">Putative 5'(3')-deoxyribonucleotidase</fullName>
    </submittedName>
</protein>
<gene>
    <name evidence="3" type="ORF">KCTCHS21_02540</name>
</gene>
<dbReference type="GO" id="GO:0008253">
    <property type="term" value="F:5'-nucleotidase activity"/>
    <property type="evidence" value="ECO:0007669"/>
    <property type="project" value="InterPro"/>
</dbReference>
<dbReference type="RefSeq" id="WP_130604772.1">
    <property type="nucleotide sequence ID" value="NZ_AP019400.1"/>
</dbReference>
<dbReference type="SFLD" id="SFLDG01126">
    <property type="entry name" value="C1.2:_Nucleotidase_Like"/>
    <property type="match status" value="1"/>
</dbReference>
<comment type="similarity">
    <text evidence="1">Belongs to the 5'(3')-deoxyribonucleotidase family.</text>
</comment>
<accession>A0A3T1CYN0</accession>
<feature type="active site" description="Nucleophile" evidence="2">
    <location>
        <position position="7"/>
    </location>
</feature>
<dbReference type="Gene3D" id="1.10.40.40">
    <property type="entry name" value="Deoxyribonucleotidase, domain 2"/>
    <property type="match status" value="1"/>
</dbReference>
<dbReference type="Proteomes" id="UP000289856">
    <property type="component" value="Chromosome"/>
</dbReference>
<dbReference type="OrthoDB" id="278110at2"/>
<dbReference type="SFLD" id="SFLDG01146">
    <property type="entry name" value="C1.2.2"/>
    <property type="match status" value="1"/>
</dbReference>
<name>A0A3T1CYN0_9BACL</name>
<dbReference type="InterPro" id="IPR010708">
    <property type="entry name" value="5'(3')-deoxyribonucleotidase"/>
</dbReference>
<feature type="active site" description="Proton donor" evidence="2">
    <location>
        <position position="9"/>
    </location>
</feature>
<evidence type="ECO:0000256" key="1">
    <source>
        <dbReference type="ARBA" id="ARBA00009589"/>
    </source>
</evidence>
<dbReference type="PANTHER" id="PTHR16504:SF4">
    <property type="entry name" value="5'(3')-DEOXYRIBONUCLEOTIDASE"/>
    <property type="match status" value="1"/>
</dbReference>
<dbReference type="SFLD" id="SFLDS00003">
    <property type="entry name" value="Haloacid_Dehalogenase"/>
    <property type="match status" value="1"/>
</dbReference>
<evidence type="ECO:0000313" key="4">
    <source>
        <dbReference type="Proteomes" id="UP000289856"/>
    </source>
</evidence>
<dbReference type="EMBL" id="AP019400">
    <property type="protein sequence ID" value="BBI30855.1"/>
    <property type="molecule type" value="Genomic_DNA"/>
</dbReference>